<keyword evidence="1" id="KW-0812">Transmembrane</keyword>
<gene>
    <name evidence="2" type="ORF">NCTC7928_05392</name>
</gene>
<evidence type="ECO:0000313" key="3">
    <source>
        <dbReference type="Proteomes" id="UP000254877"/>
    </source>
</evidence>
<dbReference type="Proteomes" id="UP000254877">
    <property type="component" value="Unassembled WGS sequence"/>
</dbReference>
<reference evidence="2 3" key="1">
    <citation type="submission" date="2018-06" db="EMBL/GenBank/DDBJ databases">
        <authorList>
            <consortium name="Pathogen Informatics"/>
            <person name="Doyle S."/>
        </authorList>
    </citation>
    <scope>NUCLEOTIDE SEQUENCE [LARGE SCALE GENOMIC DNA]</scope>
    <source>
        <strain evidence="2 3">NCTC7928</strain>
    </source>
</reference>
<feature type="transmembrane region" description="Helical" evidence="1">
    <location>
        <begin position="42"/>
        <end position="65"/>
    </location>
</feature>
<evidence type="ECO:0000313" key="2">
    <source>
        <dbReference type="EMBL" id="STF44651.1"/>
    </source>
</evidence>
<proteinExistence type="predicted"/>
<dbReference type="AlphaFoldDB" id="A0A376LKI2"/>
<organism evidence="2 3">
    <name type="scientific">Escherichia coli</name>
    <dbReference type="NCBI Taxonomy" id="562"/>
    <lineage>
        <taxon>Bacteria</taxon>
        <taxon>Pseudomonadati</taxon>
        <taxon>Pseudomonadota</taxon>
        <taxon>Gammaproteobacteria</taxon>
        <taxon>Enterobacterales</taxon>
        <taxon>Enterobacteriaceae</taxon>
        <taxon>Escherichia</taxon>
    </lineage>
</organism>
<dbReference type="EMBL" id="UGAB01000002">
    <property type="protein sequence ID" value="STF44651.1"/>
    <property type="molecule type" value="Genomic_DNA"/>
</dbReference>
<keyword evidence="1" id="KW-1133">Transmembrane helix</keyword>
<keyword evidence="1" id="KW-0472">Membrane</keyword>
<evidence type="ECO:0000256" key="1">
    <source>
        <dbReference type="SAM" id="Phobius"/>
    </source>
</evidence>
<protein>
    <submittedName>
        <fullName evidence="2">Uncharacterized protein</fullName>
    </submittedName>
</protein>
<dbReference type="AntiFam" id="ANF00189">
    <property type="entry name" value="Shadow ORF (opposite fumA)"/>
</dbReference>
<sequence length="176" mass="20071">MTRQTNDANIMSEIFTPKLRTNTKLLTGLEQYFFQLNITECLSLLVSAGGQIVVIFSLRPAWQLLRFDRLKALRRQRRCGKAGRQRCPAIFIFSIKNAVSFSGCNRIWFPDKARLYWQEPPPLLIQRKWYSSPATALISICAGRLVCVLTSVNISSGAFCEKRRLFFLKSGVNAFA</sequence>
<name>A0A376LKI2_ECOLX</name>
<accession>A0A376LKI2</accession>